<reference evidence="1 2" key="1">
    <citation type="submission" date="2019-07" db="EMBL/GenBank/DDBJ databases">
        <title>Genome sequencing of lignin-degrading bacterial isolates.</title>
        <authorList>
            <person name="Gladden J."/>
        </authorList>
    </citation>
    <scope>NUCLEOTIDE SEQUENCE [LARGE SCALE GENOMIC DNA]</scope>
    <source>
        <strain evidence="1 2">J45</strain>
    </source>
</reference>
<dbReference type="AlphaFoldDB" id="A0A562E4M4"/>
<organism evidence="1 2">
    <name type="scientific">Rhodococcus rhodochrous J45</name>
    <dbReference type="NCBI Taxonomy" id="935266"/>
    <lineage>
        <taxon>Bacteria</taxon>
        <taxon>Bacillati</taxon>
        <taxon>Actinomycetota</taxon>
        <taxon>Actinomycetes</taxon>
        <taxon>Mycobacteriales</taxon>
        <taxon>Nocardiaceae</taxon>
        <taxon>Rhodococcus</taxon>
    </lineage>
</organism>
<dbReference type="Proteomes" id="UP000317573">
    <property type="component" value="Unassembled WGS sequence"/>
</dbReference>
<name>A0A562E4M4_RHORH</name>
<gene>
    <name evidence="1" type="ORF">L618_002200000640</name>
</gene>
<accession>A0A562E4M4</accession>
<proteinExistence type="predicted"/>
<comment type="caution">
    <text evidence="1">The sequence shown here is derived from an EMBL/GenBank/DDBJ whole genome shotgun (WGS) entry which is preliminary data.</text>
</comment>
<protein>
    <submittedName>
        <fullName evidence="1">Uncharacterized protein</fullName>
    </submittedName>
</protein>
<dbReference type="EMBL" id="VLJT01000020">
    <property type="protein sequence ID" value="TWH16654.1"/>
    <property type="molecule type" value="Genomic_DNA"/>
</dbReference>
<evidence type="ECO:0000313" key="1">
    <source>
        <dbReference type="EMBL" id="TWH16654.1"/>
    </source>
</evidence>
<evidence type="ECO:0000313" key="2">
    <source>
        <dbReference type="Proteomes" id="UP000317573"/>
    </source>
</evidence>
<sequence length="301" mass="32506">MSRGRVALPYRTPSPETVDAGVWHLHVNGLALEVGDHIPDWDYNTNLSLSRRIHVDVGRLNEEVALPMGTEFAISVVWSASGSSQRAQAYREVVSGEGTTKVAAEFMLVGADLGGTVELETFLTLAEDLNDAPDFAPRLGGSVLWTDSKVIRLQGEAPQFPIAVVDFAATDFPEDAGWYLQIGRNLEGAAMGSLLLCINEANSGAANAFKNAGNPQVVDAAVVSAVYADVARTLIEYALTNPEFDDESEFPEDSLGAILQGLVQRYFPDSSLDDLRKQRENSPAWFSSAVQGAVRVFEDIS</sequence>